<comment type="caution">
    <text evidence="1">The sequence shown here is derived from an EMBL/GenBank/DDBJ whole genome shotgun (WGS) entry which is preliminary data.</text>
</comment>
<protein>
    <submittedName>
        <fullName evidence="1">Uncharacterized protein</fullName>
    </submittedName>
</protein>
<reference evidence="1 2" key="1">
    <citation type="journal article" date="2023" name="Sci. Data">
        <title>Genome assembly of the Korean intertidal mud-creeper Batillaria attramentaria.</title>
        <authorList>
            <person name="Patra A.K."/>
            <person name="Ho P.T."/>
            <person name="Jun S."/>
            <person name="Lee S.J."/>
            <person name="Kim Y."/>
            <person name="Won Y.J."/>
        </authorList>
    </citation>
    <scope>NUCLEOTIDE SEQUENCE [LARGE SCALE GENOMIC DNA]</scope>
    <source>
        <strain evidence="1">Wonlab-2016</strain>
    </source>
</reference>
<name>A0ABD0LVD8_9CAEN</name>
<proteinExistence type="predicted"/>
<dbReference type="EMBL" id="JACVVK020000019">
    <property type="protein sequence ID" value="KAK7503564.1"/>
    <property type="molecule type" value="Genomic_DNA"/>
</dbReference>
<dbReference type="Proteomes" id="UP001519460">
    <property type="component" value="Unassembled WGS sequence"/>
</dbReference>
<organism evidence="1 2">
    <name type="scientific">Batillaria attramentaria</name>
    <dbReference type="NCBI Taxonomy" id="370345"/>
    <lineage>
        <taxon>Eukaryota</taxon>
        <taxon>Metazoa</taxon>
        <taxon>Spiralia</taxon>
        <taxon>Lophotrochozoa</taxon>
        <taxon>Mollusca</taxon>
        <taxon>Gastropoda</taxon>
        <taxon>Caenogastropoda</taxon>
        <taxon>Sorbeoconcha</taxon>
        <taxon>Cerithioidea</taxon>
        <taxon>Batillariidae</taxon>
        <taxon>Batillaria</taxon>
    </lineage>
</organism>
<accession>A0ABD0LVD8</accession>
<dbReference type="AlphaFoldDB" id="A0ABD0LVD8"/>
<sequence length="81" mass="8792">MIGNGHSHSTSDSNGQLQALPGAELVYCCCTQITPLPNKSLTAFTQHFRLKRTASGASWCRIGLLLLHTDHSPPQQESDCI</sequence>
<evidence type="ECO:0000313" key="1">
    <source>
        <dbReference type="EMBL" id="KAK7503564.1"/>
    </source>
</evidence>
<gene>
    <name evidence="1" type="ORF">BaRGS_00005103</name>
</gene>
<evidence type="ECO:0000313" key="2">
    <source>
        <dbReference type="Proteomes" id="UP001519460"/>
    </source>
</evidence>
<keyword evidence="2" id="KW-1185">Reference proteome</keyword>